<dbReference type="RefSeq" id="WP_225690198.1">
    <property type="nucleotide sequence ID" value="NZ_JAERSE020000005.1"/>
</dbReference>
<name>A0ABS8A7U0_9FLAO</name>
<protein>
    <recommendedName>
        <fullName evidence="2">DUF6705 domain-containing protein</fullName>
    </recommendedName>
</protein>
<evidence type="ECO:0000313" key="3">
    <source>
        <dbReference type="EMBL" id="MCA6069000.1"/>
    </source>
</evidence>
<evidence type="ECO:0000259" key="2">
    <source>
        <dbReference type="Pfam" id="PF20448"/>
    </source>
</evidence>
<dbReference type="EMBL" id="JAERSE020000005">
    <property type="protein sequence ID" value="MCA6069000.1"/>
    <property type="molecule type" value="Genomic_DNA"/>
</dbReference>
<evidence type="ECO:0000313" key="4">
    <source>
        <dbReference type="Proteomes" id="UP000618240"/>
    </source>
</evidence>
<sequence>MKNIFLILNIFILTAISCNAQSTISLEEAAVYPEQPDGRMLPLNTIYVKDINNSLNKYTGNWKGSLNGKIYEFSFIKKENVGGYDVNWDFIVGRFRITNSFGVIFYDSTTELDDDKTKFWGKNFQPDLKAYVMYFVGNSIGCAEAGDVYLIIQPATPNQMSIIMIPDNDTTEEGDCPSNFQPTIPYKKTINLTKQ</sequence>
<accession>A0ABS8A7U0</accession>
<feature type="signal peptide" evidence="1">
    <location>
        <begin position="1"/>
        <end position="20"/>
    </location>
</feature>
<reference evidence="3 4" key="1">
    <citation type="submission" date="2021-09" db="EMBL/GenBank/DDBJ databases">
        <title>Genome sequencing and assembly of Chryseobacterium sp. RG1.</title>
        <authorList>
            <person name="Chhetri G."/>
        </authorList>
    </citation>
    <scope>NUCLEOTIDE SEQUENCE [LARGE SCALE GENOMIC DNA]</scope>
    <source>
        <strain evidence="3 4">RG1</strain>
    </source>
</reference>
<keyword evidence="4" id="KW-1185">Reference proteome</keyword>
<comment type="caution">
    <text evidence="3">The sequence shown here is derived from an EMBL/GenBank/DDBJ whole genome shotgun (WGS) entry which is preliminary data.</text>
</comment>
<feature type="domain" description="DUF6705" evidence="2">
    <location>
        <begin position="1"/>
        <end position="115"/>
    </location>
</feature>
<dbReference type="Pfam" id="PF20448">
    <property type="entry name" value="DUF6705"/>
    <property type="match status" value="1"/>
</dbReference>
<evidence type="ECO:0000256" key="1">
    <source>
        <dbReference type="SAM" id="SignalP"/>
    </source>
</evidence>
<gene>
    <name evidence="3" type="ORF">JI747_017680</name>
</gene>
<feature type="chain" id="PRO_5047173897" description="DUF6705 domain-containing protein" evidence="1">
    <location>
        <begin position="21"/>
        <end position="195"/>
    </location>
</feature>
<organism evidence="3 4">
    <name type="scientific">Chryseobacterium tagetis</name>
    <dbReference type="NCBI Taxonomy" id="2801334"/>
    <lineage>
        <taxon>Bacteria</taxon>
        <taxon>Pseudomonadati</taxon>
        <taxon>Bacteroidota</taxon>
        <taxon>Flavobacteriia</taxon>
        <taxon>Flavobacteriales</taxon>
        <taxon>Weeksellaceae</taxon>
        <taxon>Chryseobacterium group</taxon>
        <taxon>Chryseobacterium</taxon>
    </lineage>
</organism>
<dbReference type="InterPro" id="IPR046551">
    <property type="entry name" value="DUF6705"/>
</dbReference>
<dbReference type="Proteomes" id="UP000618240">
    <property type="component" value="Unassembled WGS sequence"/>
</dbReference>
<dbReference type="PROSITE" id="PS51257">
    <property type="entry name" value="PROKAR_LIPOPROTEIN"/>
    <property type="match status" value="1"/>
</dbReference>
<proteinExistence type="predicted"/>
<keyword evidence="1" id="KW-0732">Signal</keyword>